<comment type="caution">
    <text evidence="2">The sequence shown here is derived from an EMBL/GenBank/DDBJ whole genome shotgun (WGS) entry which is preliminary data.</text>
</comment>
<name>A0ABT5FEC0_9GAMM</name>
<dbReference type="Proteomes" id="UP001528411">
    <property type="component" value="Unassembled WGS sequence"/>
</dbReference>
<organism evidence="2 3">
    <name type="scientific">Psychrosphaera algicola</name>
    <dbReference type="NCBI Taxonomy" id="3023714"/>
    <lineage>
        <taxon>Bacteria</taxon>
        <taxon>Pseudomonadati</taxon>
        <taxon>Pseudomonadota</taxon>
        <taxon>Gammaproteobacteria</taxon>
        <taxon>Alteromonadales</taxon>
        <taxon>Pseudoalteromonadaceae</taxon>
        <taxon>Psychrosphaera</taxon>
    </lineage>
</organism>
<feature type="compositionally biased region" description="Gly residues" evidence="1">
    <location>
        <begin position="18"/>
        <end position="39"/>
    </location>
</feature>
<evidence type="ECO:0000313" key="2">
    <source>
        <dbReference type="EMBL" id="MDC2889228.1"/>
    </source>
</evidence>
<dbReference type="InterPro" id="IPR028994">
    <property type="entry name" value="Integrin_alpha_N"/>
</dbReference>
<dbReference type="EMBL" id="JAQOMS010000002">
    <property type="protein sequence ID" value="MDC2889228.1"/>
    <property type="molecule type" value="Genomic_DNA"/>
</dbReference>
<reference evidence="2 3" key="1">
    <citation type="submission" date="2023-01" db="EMBL/GenBank/DDBJ databases">
        <title>Psychrosphaera sp. nov., isolated from marine algae.</title>
        <authorList>
            <person name="Bayburt H."/>
            <person name="Choi B.J."/>
            <person name="Kim J.M."/>
            <person name="Choi D.G."/>
            <person name="Jeon C.O."/>
        </authorList>
    </citation>
    <scope>NUCLEOTIDE SEQUENCE [LARGE SCALE GENOMIC DNA]</scope>
    <source>
        <strain evidence="2 3">G1-22</strain>
    </source>
</reference>
<proteinExistence type="predicted"/>
<dbReference type="SUPFAM" id="SSF69318">
    <property type="entry name" value="Integrin alpha N-terminal domain"/>
    <property type="match status" value="1"/>
</dbReference>
<dbReference type="RefSeq" id="WP_272180711.1">
    <property type="nucleotide sequence ID" value="NZ_JAQOMS010000002.1"/>
</dbReference>
<sequence>MDTSVITNFPLIDNNGETGSGETGGGETGGGETGGGETGGAVSLTSLPKVITNTNGFSQQVELNGSLQKLVTLELDIAQNYASLSLFSDDSLLIDNIDIPAAGSHTLQVLVELSKTGPQEFKFVGRTSDITINAVTVTDISQQMASFTDISEQIGLQTEDTFKYGGPSIGDVNNDGHYDFVTANHNYIPHNSSLIMVIIRLR</sequence>
<evidence type="ECO:0000256" key="1">
    <source>
        <dbReference type="SAM" id="MobiDB-lite"/>
    </source>
</evidence>
<protein>
    <submittedName>
        <fullName evidence="2">Uncharacterized protein</fullName>
    </submittedName>
</protein>
<gene>
    <name evidence="2" type="ORF">PN838_11185</name>
</gene>
<evidence type="ECO:0000313" key="3">
    <source>
        <dbReference type="Proteomes" id="UP001528411"/>
    </source>
</evidence>
<keyword evidence="3" id="KW-1185">Reference proteome</keyword>
<feature type="region of interest" description="Disordered" evidence="1">
    <location>
        <begin position="1"/>
        <end position="39"/>
    </location>
</feature>
<accession>A0ABT5FEC0</accession>